<organism evidence="3 4">
    <name type="scientific">Mameliella alba</name>
    <dbReference type="NCBI Taxonomy" id="561184"/>
    <lineage>
        <taxon>Bacteria</taxon>
        <taxon>Pseudomonadati</taxon>
        <taxon>Pseudomonadota</taxon>
        <taxon>Alphaproteobacteria</taxon>
        <taxon>Rhodobacterales</taxon>
        <taxon>Roseobacteraceae</taxon>
        <taxon>Mameliella</taxon>
    </lineage>
</organism>
<keyword evidence="4" id="KW-1185">Reference proteome</keyword>
<dbReference type="STRING" id="561184.SAMN05216376_10113"/>
<dbReference type="RefSeq" id="WP_043139966.1">
    <property type="nucleotide sequence ID" value="NZ_JSUQ01000006.1"/>
</dbReference>
<accession>A0A0B3S0J9</accession>
<proteinExistence type="predicted"/>
<dbReference type="Pfam" id="PF25838">
    <property type="entry name" value="Apionate_lact_M"/>
    <property type="match status" value="1"/>
</dbReference>
<dbReference type="EMBL" id="JSUQ01000006">
    <property type="protein sequence ID" value="KHQ53852.1"/>
    <property type="molecule type" value="Genomic_DNA"/>
</dbReference>
<comment type="caution">
    <text evidence="3">The sequence shown here is derived from an EMBL/GenBank/DDBJ whole genome shotgun (WGS) entry which is preliminary data.</text>
</comment>
<evidence type="ECO:0000313" key="4">
    <source>
        <dbReference type="Proteomes" id="UP000030960"/>
    </source>
</evidence>
<name>A0A0B3S0J9_9RHOB</name>
<dbReference type="InterPro" id="IPR058788">
    <property type="entry name" value="ApnL_N"/>
</dbReference>
<gene>
    <name evidence="3" type="ORF">OA50_01841</name>
</gene>
<dbReference type="PATRIC" id="fig|1515334.3.peg.1852"/>
<feature type="domain" description="D-apionate lactonase TIM barrel" evidence="2">
    <location>
        <begin position="247"/>
        <end position="530"/>
    </location>
</feature>
<evidence type="ECO:0000259" key="1">
    <source>
        <dbReference type="Pfam" id="PF25837"/>
    </source>
</evidence>
<protein>
    <submittedName>
        <fullName evidence="3">Uncharacterized protein</fullName>
    </submittedName>
</protein>
<dbReference type="Proteomes" id="UP000030960">
    <property type="component" value="Unassembled WGS sequence"/>
</dbReference>
<feature type="domain" description="D-apionate lactonase N-terminal" evidence="1">
    <location>
        <begin position="4"/>
        <end position="226"/>
    </location>
</feature>
<reference evidence="3 4" key="1">
    <citation type="submission" date="2014-10" db="EMBL/GenBank/DDBJ databases">
        <title>Genome sequence of Ponticoccus sp. strain UMTAT08 isolated from clonal culture of toxic dinoflagellate Alexandrium tamiyavanichii.</title>
        <authorList>
            <person name="Gan H.Y."/>
            <person name="Muhd D.-D."/>
            <person name="Mohd Noor M.E."/>
            <person name="Yeong Y.S."/>
            <person name="Usup G."/>
        </authorList>
    </citation>
    <scope>NUCLEOTIDE SEQUENCE [LARGE SCALE GENOMIC DNA]</scope>
    <source>
        <strain evidence="3 4">UMTAT08</strain>
    </source>
</reference>
<dbReference type="AlphaFoldDB" id="A0A0B3S0J9"/>
<evidence type="ECO:0000313" key="3">
    <source>
        <dbReference type="EMBL" id="KHQ53852.1"/>
    </source>
</evidence>
<dbReference type="InterPro" id="IPR058787">
    <property type="entry name" value="ApnL_M"/>
</dbReference>
<dbReference type="Pfam" id="PF25837">
    <property type="entry name" value="Apionate_lact_N"/>
    <property type="match status" value="1"/>
</dbReference>
<evidence type="ECO:0000259" key="2">
    <source>
        <dbReference type="Pfam" id="PF25838"/>
    </source>
</evidence>
<dbReference type="OrthoDB" id="931854at2"/>
<sequence>MNLALYGTDQPPAVSEEIRRGEVTLHLQDGALRHIRVGGVEIIRSVAFLARDRDWGTIAPTLGTLTRDNRDGALHLSLPMRFDTGTARLDVDVVMTLGAGRLTVHAGGKASGDFETNRAGFTLLHPIERVAGCPARVTHANGQVEDSHFPELIDPWQPFMDIAALEHRANGLRVHCALRGDTFEMEDQRQWGDASYKTYNRPLALPWPYVIADGEVLEQSVEITWQACQTAPVATRPAPEEARFPEMALVLDATDAGRLAENPGDLDPVCPQRLLCHVDAAKGPAAPQIAPFARAQAARPDVAYDLELICRFDGTQTPEAELQAHADAVAASGFAPASVLVVPSVDRQSTPPGSEWPACPPLAEIHAAAARAFPGLVRGGGMASLFTELNRKRPPLATLDFVSHGLCPIVHAADDLSVMETLEAVPHIARSARALIGDRAYRIGPATIAMRQNPYGSRTIPNPDAGRVCMTDDDPRHRGAFGAAYALGLAAALAPFDIAVWTPAALYGPRGVVGNPGPLPQVLRALSGIAGQHVQEAAVRDGLAVLDAGTTRLRANLTPQDGHGLMPYGWSGGMD</sequence>